<comment type="caution">
    <text evidence="1">The sequence shown here is derived from an EMBL/GenBank/DDBJ whole genome shotgun (WGS) entry which is preliminary data.</text>
</comment>
<dbReference type="AlphaFoldDB" id="A0A3M4QT92"/>
<protein>
    <recommendedName>
        <fullName evidence="3">DUF3077 domain-containing protein</fullName>
    </recommendedName>
</protein>
<evidence type="ECO:0000313" key="1">
    <source>
        <dbReference type="EMBL" id="RMQ93649.1"/>
    </source>
</evidence>
<organism evidence="1 2">
    <name type="scientific">Pseudomonas salomonii</name>
    <dbReference type="NCBI Taxonomy" id="191391"/>
    <lineage>
        <taxon>Bacteria</taxon>
        <taxon>Pseudomonadati</taxon>
        <taxon>Pseudomonadota</taxon>
        <taxon>Gammaproteobacteria</taxon>
        <taxon>Pseudomonadales</taxon>
        <taxon>Pseudomonadaceae</taxon>
        <taxon>Pseudomonas</taxon>
    </lineage>
</organism>
<sequence>MVLTEDQQMCTDACNPTATLFSVRPEANTEALLANAYETIAGAGAMTNEFAESLPSQHRYLALAIQQMIELGLMLVEAAQDRVDRAA</sequence>
<dbReference type="Pfam" id="PF19619">
    <property type="entry name" value="DUF6124"/>
    <property type="match status" value="1"/>
</dbReference>
<gene>
    <name evidence="1" type="ORF">ALP97_04274</name>
</gene>
<evidence type="ECO:0000313" key="2">
    <source>
        <dbReference type="Proteomes" id="UP000277179"/>
    </source>
</evidence>
<name>A0A3M4QT92_9PSED</name>
<dbReference type="Proteomes" id="UP000277179">
    <property type="component" value="Unassembled WGS sequence"/>
</dbReference>
<accession>A0A3M4QT92</accession>
<evidence type="ECO:0008006" key="3">
    <source>
        <dbReference type="Google" id="ProtNLM"/>
    </source>
</evidence>
<dbReference type="EMBL" id="RBRL01000002">
    <property type="protein sequence ID" value="RMQ93649.1"/>
    <property type="molecule type" value="Genomic_DNA"/>
</dbReference>
<reference evidence="1 2" key="1">
    <citation type="submission" date="2018-08" db="EMBL/GenBank/DDBJ databases">
        <title>Recombination of ecologically and evolutionarily significant loci maintains genetic cohesion in the Pseudomonas syringae species complex.</title>
        <authorList>
            <person name="Dillon M."/>
            <person name="Thakur S."/>
            <person name="Almeida R.N.D."/>
            <person name="Weir B.S."/>
            <person name="Guttman D.S."/>
        </authorList>
    </citation>
    <scope>NUCLEOTIDE SEQUENCE [LARGE SCALE GENOMIC DNA]</scope>
    <source>
        <strain evidence="1 2">ICMP 11288</strain>
    </source>
</reference>
<proteinExistence type="predicted"/>